<gene>
    <name evidence="2" type="ORF">BDV96DRAFT_504861</name>
</gene>
<sequence length="230" mass="26737">MTLDLPLYEYTPLSLESEIRILVLEPTADFSDPLEATMIHEDLGTTQERTDDETEPRPLPHYEAVSYVWGEADFTYRLVCDGRLLKITRVVDTLLRYLRSNRKKKRLWIDALCIDQASEADKTHQIPRMGQIFGYAWKVRAWLGGAKEDDGVPLVFDFIRKIGGQERREDHERGSEIVLTPALARMVVQFFMRPWFFRRLVLQERALSRVLIIHCGENKIPCAWVSTALE</sequence>
<organism evidence="2 3">
    <name type="scientific">Lophiotrema nucula</name>
    <dbReference type="NCBI Taxonomy" id="690887"/>
    <lineage>
        <taxon>Eukaryota</taxon>
        <taxon>Fungi</taxon>
        <taxon>Dikarya</taxon>
        <taxon>Ascomycota</taxon>
        <taxon>Pezizomycotina</taxon>
        <taxon>Dothideomycetes</taxon>
        <taxon>Pleosporomycetidae</taxon>
        <taxon>Pleosporales</taxon>
        <taxon>Lophiotremataceae</taxon>
        <taxon>Lophiotrema</taxon>
    </lineage>
</organism>
<dbReference type="InterPro" id="IPR010730">
    <property type="entry name" value="HET"/>
</dbReference>
<dbReference type="EMBL" id="ML977349">
    <property type="protein sequence ID" value="KAF2108174.1"/>
    <property type="molecule type" value="Genomic_DNA"/>
</dbReference>
<accession>A0A6A5YN84</accession>
<proteinExistence type="predicted"/>
<evidence type="ECO:0000313" key="2">
    <source>
        <dbReference type="EMBL" id="KAF2108174.1"/>
    </source>
</evidence>
<reference evidence="2" key="1">
    <citation type="journal article" date="2020" name="Stud. Mycol.">
        <title>101 Dothideomycetes genomes: a test case for predicting lifestyles and emergence of pathogens.</title>
        <authorList>
            <person name="Haridas S."/>
            <person name="Albert R."/>
            <person name="Binder M."/>
            <person name="Bloem J."/>
            <person name="Labutti K."/>
            <person name="Salamov A."/>
            <person name="Andreopoulos B."/>
            <person name="Baker S."/>
            <person name="Barry K."/>
            <person name="Bills G."/>
            <person name="Bluhm B."/>
            <person name="Cannon C."/>
            <person name="Castanera R."/>
            <person name="Culley D."/>
            <person name="Daum C."/>
            <person name="Ezra D."/>
            <person name="Gonzalez J."/>
            <person name="Henrissat B."/>
            <person name="Kuo A."/>
            <person name="Liang C."/>
            <person name="Lipzen A."/>
            <person name="Lutzoni F."/>
            <person name="Magnuson J."/>
            <person name="Mondo S."/>
            <person name="Nolan M."/>
            <person name="Ohm R."/>
            <person name="Pangilinan J."/>
            <person name="Park H.-J."/>
            <person name="Ramirez L."/>
            <person name="Alfaro M."/>
            <person name="Sun H."/>
            <person name="Tritt A."/>
            <person name="Yoshinaga Y."/>
            <person name="Zwiers L.-H."/>
            <person name="Turgeon B."/>
            <person name="Goodwin S."/>
            <person name="Spatafora J."/>
            <person name="Crous P."/>
            <person name="Grigoriev I."/>
        </authorList>
    </citation>
    <scope>NUCLEOTIDE SEQUENCE</scope>
    <source>
        <strain evidence="2">CBS 627.86</strain>
    </source>
</reference>
<dbReference type="PANTHER" id="PTHR24148:SF80">
    <property type="entry name" value="HETEROKARYON INCOMPATIBILITY DOMAIN-CONTAINING PROTEIN"/>
    <property type="match status" value="1"/>
</dbReference>
<dbReference type="Pfam" id="PF06985">
    <property type="entry name" value="HET"/>
    <property type="match status" value="1"/>
</dbReference>
<keyword evidence="3" id="KW-1185">Reference proteome</keyword>
<evidence type="ECO:0000259" key="1">
    <source>
        <dbReference type="Pfam" id="PF06985"/>
    </source>
</evidence>
<dbReference type="OrthoDB" id="2157530at2759"/>
<dbReference type="PANTHER" id="PTHR24148">
    <property type="entry name" value="ANKYRIN REPEAT DOMAIN-CONTAINING PROTEIN 39 HOMOLOG-RELATED"/>
    <property type="match status" value="1"/>
</dbReference>
<dbReference type="Proteomes" id="UP000799770">
    <property type="component" value="Unassembled WGS sequence"/>
</dbReference>
<evidence type="ECO:0000313" key="3">
    <source>
        <dbReference type="Proteomes" id="UP000799770"/>
    </source>
</evidence>
<feature type="non-terminal residue" evidence="2">
    <location>
        <position position="230"/>
    </location>
</feature>
<dbReference type="InterPro" id="IPR052895">
    <property type="entry name" value="HetReg/Transcr_Mod"/>
</dbReference>
<protein>
    <submittedName>
        <fullName evidence="2">Heterokaryon incompatibility protein-domain-containing protein</fullName>
    </submittedName>
</protein>
<dbReference type="AlphaFoldDB" id="A0A6A5YN84"/>
<name>A0A6A5YN84_9PLEO</name>
<feature type="domain" description="Heterokaryon incompatibility" evidence="1">
    <location>
        <begin position="62"/>
        <end position="204"/>
    </location>
</feature>